<dbReference type="Pfam" id="PF20978">
    <property type="entry name" value="Gta3"/>
    <property type="match status" value="1"/>
</dbReference>
<evidence type="ECO:0000259" key="1">
    <source>
        <dbReference type="Pfam" id="PF20978"/>
    </source>
</evidence>
<sequence>MPRVPTRFYGPSPLRLAYGHLRAPSKLRFYSSGPPKTISEDIAALLDKPTWSVRSLIPSNDALENTPSVSPEKLRHLLRLSALPEPVDEAEEASMLKILESQIHFVREIQRVDAKDVPPLRAIRDESQEAMEESTIGLQQLKDALAKEKVVGRRNKIQRVETENDTTPDSDQWDGNALGAATKSIGKYFVVQNRS</sequence>
<organism evidence="2 3">
    <name type="scientific">Talaromyces islandicus</name>
    <name type="common">Penicillium islandicum</name>
    <dbReference type="NCBI Taxonomy" id="28573"/>
    <lineage>
        <taxon>Eukaryota</taxon>
        <taxon>Fungi</taxon>
        <taxon>Dikarya</taxon>
        <taxon>Ascomycota</taxon>
        <taxon>Pezizomycotina</taxon>
        <taxon>Eurotiomycetes</taxon>
        <taxon>Eurotiomycetidae</taxon>
        <taxon>Eurotiales</taxon>
        <taxon>Trichocomaceae</taxon>
        <taxon>Talaromyces</taxon>
        <taxon>Talaromyces sect. Islandici</taxon>
    </lineage>
</organism>
<reference evidence="2 3" key="1">
    <citation type="submission" date="2015-04" db="EMBL/GenBank/DDBJ databases">
        <authorList>
            <person name="Syromyatnikov M.Y."/>
            <person name="Popov V.N."/>
        </authorList>
    </citation>
    <scope>NUCLEOTIDE SEQUENCE [LARGE SCALE GENOMIC DNA]</scope>
    <source>
        <strain evidence="2">WF-38-12</strain>
    </source>
</reference>
<dbReference type="OMA" id="RIGHYQR"/>
<protein>
    <recommendedName>
        <fullName evidence="1">Glutamyl-tRNA amidotransferase complex subunit Gta3 domain-containing protein</fullName>
    </recommendedName>
</protein>
<dbReference type="EMBL" id="CVMT01000005">
    <property type="protein sequence ID" value="CRG88916.1"/>
    <property type="molecule type" value="Genomic_DNA"/>
</dbReference>
<dbReference type="AlphaFoldDB" id="A0A0U1M197"/>
<dbReference type="Proteomes" id="UP000054383">
    <property type="component" value="Unassembled WGS sequence"/>
</dbReference>
<evidence type="ECO:0000313" key="2">
    <source>
        <dbReference type="EMBL" id="CRG88916.1"/>
    </source>
</evidence>
<evidence type="ECO:0000313" key="3">
    <source>
        <dbReference type="Proteomes" id="UP000054383"/>
    </source>
</evidence>
<name>A0A0U1M197_TALIS</name>
<proteinExistence type="predicted"/>
<dbReference type="InterPro" id="IPR049545">
    <property type="entry name" value="Gta3_dom"/>
</dbReference>
<dbReference type="OrthoDB" id="5522061at2759"/>
<feature type="domain" description="Glutamyl-tRNA amidotransferase complex subunit Gta3" evidence="1">
    <location>
        <begin position="68"/>
        <end position="120"/>
    </location>
</feature>
<accession>A0A0U1M197</accession>
<gene>
    <name evidence="2" type="ORF">PISL3812_05951</name>
</gene>
<keyword evidence="3" id="KW-1185">Reference proteome</keyword>